<keyword evidence="1" id="KW-0560">Oxidoreductase</keyword>
<evidence type="ECO:0000313" key="3">
    <source>
        <dbReference type="EMBL" id="KAF1918800.1"/>
    </source>
</evidence>
<feature type="domain" description="NADP-dependent oxidoreductase" evidence="2">
    <location>
        <begin position="3"/>
        <end position="305"/>
    </location>
</feature>
<dbReference type="InterPro" id="IPR023210">
    <property type="entry name" value="NADP_OxRdtase_dom"/>
</dbReference>
<organism evidence="3 4">
    <name type="scientific">Ampelomyces quisqualis</name>
    <name type="common">Powdery mildew agent</name>
    <dbReference type="NCBI Taxonomy" id="50730"/>
    <lineage>
        <taxon>Eukaryota</taxon>
        <taxon>Fungi</taxon>
        <taxon>Dikarya</taxon>
        <taxon>Ascomycota</taxon>
        <taxon>Pezizomycotina</taxon>
        <taxon>Dothideomycetes</taxon>
        <taxon>Pleosporomycetidae</taxon>
        <taxon>Pleosporales</taxon>
        <taxon>Pleosporineae</taxon>
        <taxon>Phaeosphaeriaceae</taxon>
        <taxon>Ampelomyces</taxon>
    </lineage>
</organism>
<dbReference type="Pfam" id="PF00248">
    <property type="entry name" value="Aldo_ket_red"/>
    <property type="match status" value="1"/>
</dbReference>
<dbReference type="PANTHER" id="PTHR43364:SF4">
    <property type="entry name" value="NAD(P)-LINKED OXIDOREDUCTASE SUPERFAMILY PROTEIN"/>
    <property type="match status" value="1"/>
</dbReference>
<reference evidence="3" key="1">
    <citation type="journal article" date="2020" name="Stud. Mycol.">
        <title>101 Dothideomycetes genomes: a test case for predicting lifestyles and emergence of pathogens.</title>
        <authorList>
            <person name="Haridas S."/>
            <person name="Albert R."/>
            <person name="Binder M."/>
            <person name="Bloem J."/>
            <person name="Labutti K."/>
            <person name="Salamov A."/>
            <person name="Andreopoulos B."/>
            <person name="Baker S."/>
            <person name="Barry K."/>
            <person name="Bills G."/>
            <person name="Bluhm B."/>
            <person name="Cannon C."/>
            <person name="Castanera R."/>
            <person name="Culley D."/>
            <person name="Daum C."/>
            <person name="Ezra D."/>
            <person name="Gonzalez J."/>
            <person name="Henrissat B."/>
            <person name="Kuo A."/>
            <person name="Liang C."/>
            <person name="Lipzen A."/>
            <person name="Lutzoni F."/>
            <person name="Magnuson J."/>
            <person name="Mondo S."/>
            <person name="Nolan M."/>
            <person name="Ohm R."/>
            <person name="Pangilinan J."/>
            <person name="Park H.-J."/>
            <person name="Ramirez L."/>
            <person name="Alfaro M."/>
            <person name="Sun H."/>
            <person name="Tritt A."/>
            <person name="Yoshinaga Y."/>
            <person name="Zwiers L.-H."/>
            <person name="Turgeon B."/>
            <person name="Goodwin S."/>
            <person name="Spatafora J."/>
            <person name="Crous P."/>
            <person name="Grigoriev I."/>
        </authorList>
    </citation>
    <scope>NUCLEOTIDE SEQUENCE</scope>
    <source>
        <strain evidence="3">HMLAC05119</strain>
    </source>
</reference>
<proteinExistence type="predicted"/>
<dbReference type="InterPro" id="IPR036812">
    <property type="entry name" value="NAD(P)_OxRdtase_dom_sf"/>
</dbReference>
<sequence>MVKIVMGGAGFNANGKFNDKESRSQVLDILLAHDVKNIDTARLYQGSEVAIGELEKRTQFVIDTKLVGGFNPGNVSKDQVIKDAQDSLDVVGIKQFDILYIHAPDETIPFEDTLAGINQVYKKGLFRRFGLSNFSVKQLQQVHDICKSNNYVLPTAYQGNYSPVARHLETLLFPTLKNLGIAFYAYSPIAGGFLTKSAADLDAGAGRFNAQAVGGLYAKLYDSPAMRDALVRWNAIAEDEGVTKAELAYRWVAHHSALAGDGFAPGEENGVIIGASSLAQIEQTIAAIKKGELSGTAVEGIEEIWKSVESVAPVDNYHHFKKA</sequence>
<dbReference type="Gene3D" id="3.20.20.100">
    <property type="entry name" value="NADP-dependent oxidoreductase domain"/>
    <property type="match status" value="1"/>
</dbReference>
<dbReference type="InterPro" id="IPR050523">
    <property type="entry name" value="AKR_Detox_Biosynth"/>
</dbReference>
<dbReference type="GO" id="GO:0016491">
    <property type="term" value="F:oxidoreductase activity"/>
    <property type="evidence" value="ECO:0007669"/>
    <property type="project" value="UniProtKB-KW"/>
</dbReference>
<dbReference type="CDD" id="cd19075">
    <property type="entry name" value="AKR_AKR7A1-5"/>
    <property type="match status" value="1"/>
</dbReference>
<dbReference type="Proteomes" id="UP000800096">
    <property type="component" value="Unassembled WGS sequence"/>
</dbReference>
<dbReference type="EMBL" id="ML979133">
    <property type="protein sequence ID" value="KAF1918800.1"/>
    <property type="molecule type" value="Genomic_DNA"/>
</dbReference>
<keyword evidence="4" id="KW-1185">Reference proteome</keyword>
<dbReference type="OrthoDB" id="48988at2759"/>
<protein>
    <submittedName>
        <fullName evidence="3">NADP-dependent oxidoreductase domain-containing protein</fullName>
    </submittedName>
</protein>
<dbReference type="SUPFAM" id="SSF51430">
    <property type="entry name" value="NAD(P)-linked oxidoreductase"/>
    <property type="match status" value="1"/>
</dbReference>
<evidence type="ECO:0000256" key="1">
    <source>
        <dbReference type="ARBA" id="ARBA00023002"/>
    </source>
</evidence>
<dbReference type="AlphaFoldDB" id="A0A6A5QVF2"/>
<name>A0A6A5QVF2_AMPQU</name>
<gene>
    <name evidence="3" type="ORF">BDU57DRAFT_120658</name>
</gene>
<dbReference type="PANTHER" id="PTHR43364">
    <property type="entry name" value="NADH-SPECIFIC METHYLGLYOXAL REDUCTASE-RELATED"/>
    <property type="match status" value="1"/>
</dbReference>
<evidence type="ECO:0000259" key="2">
    <source>
        <dbReference type="Pfam" id="PF00248"/>
    </source>
</evidence>
<accession>A0A6A5QVF2</accession>
<evidence type="ECO:0000313" key="4">
    <source>
        <dbReference type="Proteomes" id="UP000800096"/>
    </source>
</evidence>